<evidence type="ECO:0000256" key="1">
    <source>
        <dbReference type="SAM" id="MobiDB-lite"/>
    </source>
</evidence>
<feature type="compositionally biased region" description="Basic and acidic residues" evidence="1">
    <location>
        <begin position="85"/>
        <end position="97"/>
    </location>
</feature>
<dbReference type="Gramene" id="GBG78183">
    <property type="protein sequence ID" value="GBG78183"/>
    <property type="gene ID" value="CBR_g26216"/>
</dbReference>
<comment type="caution">
    <text evidence="2">The sequence shown here is derived from an EMBL/GenBank/DDBJ whole genome shotgun (WGS) entry which is preliminary data.</text>
</comment>
<feature type="region of interest" description="Disordered" evidence="1">
    <location>
        <begin position="187"/>
        <end position="213"/>
    </location>
</feature>
<dbReference type="EMBL" id="BFEA01000288">
    <property type="protein sequence ID" value="GBG78183.1"/>
    <property type="molecule type" value="Genomic_DNA"/>
</dbReference>
<reference evidence="2 3" key="1">
    <citation type="journal article" date="2018" name="Cell">
        <title>The Chara Genome: Secondary Complexity and Implications for Plant Terrestrialization.</title>
        <authorList>
            <person name="Nishiyama T."/>
            <person name="Sakayama H."/>
            <person name="Vries J.D."/>
            <person name="Buschmann H."/>
            <person name="Saint-Marcoux D."/>
            <person name="Ullrich K.K."/>
            <person name="Haas F.B."/>
            <person name="Vanderstraeten L."/>
            <person name="Becker D."/>
            <person name="Lang D."/>
            <person name="Vosolsobe S."/>
            <person name="Rombauts S."/>
            <person name="Wilhelmsson P.K.I."/>
            <person name="Janitza P."/>
            <person name="Kern R."/>
            <person name="Heyl A."/>
            <person name="Rumpler F."/>
            <person name="Villalobos L.I.A.C."/>
            <person name="Clay J.M."/>
            <person name="Skokan R."/>
            <person name="Toyoda A."/>
            <person name="Suzuki Y."/>
            <person name="Kagoshima H."/>
            <person name="Schijlen E."/>
            <person name="Tajeshwar N."/>
            <person name="Catarino B."/>
            <person name="Hetherington A.J."/>
            <person name="Saltykova A."/>
            <person name="Bonnot C."/>
            <person name="Breuninger H."/>
            <person name="Symeonidi A."/>
            <person name="Radhakrishnan G.V."/>
            <person name="Van Nieuwerburgh F."/>
            <person name="Deforce D."/>
            <person name="Chang C."/>
            <person name="Karol K.G."/>
            <person name="Hedrich R."/>
            <person name="Ulvskov P."/>
            <person name="Glockner G."/>
            <person name="Delwiche C.F."/>
            <person name="Petrasek J."/>
            <person name="Van de Peer Y."/>
            <person name="Friml J."/>
            <person name="Beilby M."/>
            <person name="Dolan L."/>
            <person name="Kohara Y."/>
            <person name="Sugano S."/>
            <person name="Fujiyama A."/>
            <person name="Delaux P.-M."/>
            <person name="Quint M."/>
            <person name="TheiBen G."/>
            <person name="Hagemann M."/>
            <person name="Harholt J."/>
            <person name="Dunand C."/>
            <person name="Zachgo S."/>
            <person name="Langdale J."/>
            <person name="Maumus F."/>
            <person name="Straeten D.V.D."/>
            <person name="Gould S.B."/>
            <person name="Rensing S.A."/>
        </authorList>
    </citation>
    <scope>NUCLEOTIDE SEQUENCE [LARGE SCALE GENOMIC DNA]</scope>
    <source>
        <strain evidence="2 3">S276</strain>
    </source>
</reference>
<evidence type="ECO:0000313" key="2">
    <source>
        <dbReference type="EMBL" id="GBG78183.1"/>
    </source>
</evidence>
<feature type="compositionally biased region" description="Basic and acidic residues" evidence="1">
    <location>
        <begin position="438"/>
        <end position="453"/>
    </location>
</feature>
<protein>
    <submittedName>
        <fullName evidence="2">Uncharacterized protein</fullName>
    </submittedName>
</protein>
<dbReference type="AlphaFoldDB" id="A0A388L7K6"/>
<dbReference type="Proteomes" id="UP000265515">
    <property type="component" value="Unassembled WGS sequence"/>
</dbReference>
<keyword evidence="3" id="KW-1185">Reference proteome</keyword>
<sequence length="459" mass="49995">MEAGVPESTEELHARLDREEEQLLEVLQREWPGRAVYMAEQQRARDLETGAAVPDPGGVEHRDPFAPDLAQTEGQTGAVVPDPGGVEHRDPEHGDHAVSDVVLGFRAADTLQPDDSWKNKYLSVEADDGADTVGRLSPSPGAGPGRLSHGPIGGDDMDLQTDDPEEVGGSTSLALVLWHPSSVAHDVLSKHVEGGGGANEEEEGGIPPNLQDHATADMEEGEITPGSLDPDALQREGVEDPISRGAAGSLGVGVRSPPLYTPVTPRYSGSPTSLEREQHRSESAMAAARGAHRARTTSLTPPPPTVPHSTPTPVTGGAAGRDHVATSSSPRLDTHQSFHRSWSTVRRVDERVRSDFATHQARLREDSEEHRPAPSLTTAYRILDQPGHGTRRDMLLGSRRVALAFYTYGEDGVELDRERRRMAAARTSDADTEEEPIEVARRRERERERERDWSRHRHT</sequence>
<accession>A0A388L7K6</accession>
<evidence type="ECO:0000313" key="3">
    <source>
        <dbReference type="Proteomes" id="UP000265515"/>
    </source>
</evidence>
<feature type="region of interest" description="Disordered" evidence="1">
    <location>
        <begin position="242"/>
        <end position="344"/>
    </location>
</feature>
<feature type="region of interest" description="Disordered" evidence="1">
    <location>
        <begin position="419"/>
        <end position="459"/>
    </location>
</feature>
<proteinExistence type="predicted"/>
<gene>
    <name evidence="2" type="ORF">CBR_g26216</name>
</gene>
<feature type="region of interest" description="Disordered" evidence="1">
    <location>
        <begin position="127"/>
        <end position="173"/>
    </location>
</feature>
<feature type="compositionally biased region" description="Acidic residues" evidence="1">
    <location>
        <begin position="155"/>
        <end position="166"/>
    </location>
</feature>
<name>A0A388L7K6_CHABU</name>
<organism evidence="2 3">
    <name type="scientific">Chara braunii</name>
    <name type="common">Braun's stonewort</name>
    <dbReference type="NCBI Taxonomy" id="69332"/>
    <lineage>
        <taxon>Eukaryota</taxon>
        <taxon>Viridiplantae</taxon>
        <taxon>Streptophyta</taxon>
        <taxon>Charophyceae</taxon>
        <taxon>Charales</taxon>
        <taxon>Characeae</taxon>
        <taxon>Chara</taxon>
    </lineage>
</organism>
<feature type="region of interest" description="Disordered" evidence="1">
    <location>
        <begin position="49"/>
        <end position="97"/>
    </location>
</feature>